<dbReference type="Proteomes" id="UP000286434">
    <property type="component" value="Unassembled WGS sequence"/>
</dbReference>
<name>A0A094IXT2_9BACL</name>
<reference evidence="4 6" key="3">
    <citation type="submission" date="2019-01" db="EMBL/GenBank/DDBJ databases">
        <title>Anoxybacillus flavithermus in powdered infant formula.</title>
        <authorList>
            <person name="Rhee M.S."/>
            <person name="Choi I.-G."/>
            <person name="Cho T.J."/>
            <person name="Park B."/>
        </authorList>
    </citation>
    <scope>NUCLEOTIDE SEQUENCE [LARGE SCALE GENOMIC DNA]</scope>
    <source>
        <strain evidence="4 6">FHS-PPAM212</strain>
    </source>
</reference>
<organism evidence="2">
    <name type="scientific">Anoxybacillus flavithermus</name>
    <dbReference type="NCBI Taxonomy" id="33934"/>
    <lineage>
        <taxon>Bacteria</taxon>
        <taxon>Bacillati</taxon>
        <taxon>Bacillota</taxon>
        <taxon>Bacilli</taxon>
        <taxon>Bacillales</taxon>
        <taxon>Anoxybacillaceae</taxon>
        <taxon>Anoxybacillus</taxon>
    </lineage>
</organism>
<reference evidence="3 5" key="2">
    <citation type="submission" date="2017-10" db="EMBL/GenBank/DDBJ databases">
        <title>Draft genome sequence of Anoxybacillus flavithermus KU2-6-11 from caldera Uzon (Russia:Kamchtka).</title>
        <authorList>
            <person name="Korzhuk A.V."/>
            <person name="Rozanov A.S."/>
            <person name="Bryanskaya A.V."/>
            <person name="Peltek S.E."/>
        </authorList>
    </citation>
    <scope>NUCLEOTIDE SEQUENCE [LARGE SCALE GENOMIC DNA]</scope>
    <source>
        <strain evidence="3 5">KU2-6_11</strain>
    </source>
</reference>
<sequence length="67" mass="7399">MLQRSQLRLTFEVGVTETGKPLYKNKTYTIKPNATESSLVSVAQALASLQSAPLVHVYRNDVHVLGE</sequence>
<evidence type="ECO:0000259" key="1">
    <source>
        <dbReference type="Pfam" id="PF07872"/>
    </source>
</evidence>
<dbReference type="Proteomes" id="UP000230559">
    <property type="component" value="Unassembled WGS sequence"/>
</dbReference>
<comment type="caution">
    <text evidence="2">The sequence shown here is derived from an EMBL/GenBank/DDBJ whole genome shotgun (WGS) entry which is preliminary data.</text>
</comment>
<dbReference type="Pfam" id="PF07872">
    <property type="entry name" value="DUF1659"/>
    <property type="match status" value="1"/>
</dbReference>
<feature type="domain" description="DUF1659" evidence="1">
    <location>
        <begin position="2"/>
        <end position="65"/>
    </location>
</feature>
<evidence type="ECO:0000313" key="3">
    <source>
        <dbReference type="EMBL" id="PIC06213.1"/>
    </source>
</evidence>
<evidence type="ECO:0000313" key="2">
    <source>
        <dbReference type="EMBL" id="KFZ32505.1"/>
    </source>
</evidence>
<protein>
    <submittedName>
        <fullName evidence="3">DUF1659 domain-containing protein</fullName>
    </submittedName>
</protein>
<dbReference type="AlphaFoldDB" id="A0A094IXT2"/>
<dbReference type="RefSeq" id="WP_004891408.1">
    <property type="nucleotide sequence ID" value="NZ_CP021838.1"/>
</dbReference>
<dbReference type="InterPro" id="IPR012454">
    <property type="entry name" value="DUF1659"/>
</dbReference>
<reference evidence="2" key="1">
    <citation type="submission" date="2014-08" db="EMBL/GenBank/DDBJ databases">
        <title>Fullgenome sequencing of Anoxybacillus sp.25 isolate from Garga hot-spring Russia.</title>
        <authorList>
            <person name="Rozanov A.S."/>
            <person name="Kotenko A.V."/>
            <person name="Malup T.K."/>
            <person name="Peltek S.E."/>
        </authorList>
    </citation>
    <scope>NUCLEOTIDE SEQUENCE [LARGE SCALE GENOMIC DNA]</scope>
    <source>
        <strain evidence="2">25</strain>
    </source>
</reference>
<evidence type="ECO:0000313" key="4">
    <source>
        <dbReference type="EMBL" id="RWU16326.1"/>
    </source>
</evidence>
<accession>A0A094IXT2</accession>
<evidence type="ECO:0000313" key="5">
    <source>
        <dbReference type="Proteomes" id="UP000230559"/>
    </source>
</evidence>
<dbReference type="PATRIC" id="fig|33934.6.peg.1530"/>
<dbReference type="EMBL" id="SBBW01000002">
    <property type="protein sequence ID" value="RWU16326.1"/>
    <property type="molecule type" value="Genomic_DNA"/>
</dbReference>
<evidence type="ECO:0000313" key="6">
    <source>
        <dbReference type="Proteomes" id="UP000286434"/>
    </source>
</evidence>
<proteinExistence type="predicted"/>
<gene>
    <name evidence="3" type="ORF">CS060_01435</name>
    <name evidence="4" type="ORF">EA138_00925</name>
    <name evidence="2" type="ORF">JS44_04075</name>
</gene>
<dbReference type="EMBL" id="PEDM01000001">
    <property type="protein sequence ID" value="PIC06213.1"/>
    <property type="molecule type" value="Genomic_DNA"/>
</dbReference>
<dbReference type="GeneID" id="7038210"/>
<dbReference type="EMBL" id="JPZO01000019">
    <property type="protein sequence ID" value="KFZ32505.1"/>
    <property type="molecule type" value="Genomic_DNA"/>
</dbReference>